<reference evidence="3 4" key="1">
    <citation type="submission" date="2016-06" db="EMBL/GenBank/DDBJ databases">
        <title>Four novel species of enterococci isolated from chicken manure.</title>
        <authorList>
            <person name="Van Tyne D."/>
        </authorList>
    </citation>
    <scope>NUCLEOTIDE SEQUENCE [LARGE SCALE GENOMIC DNA]</scope>
    <source>
        <strain evidence="3 4">CU12B</strain>
    </source>
</reference>
<name>A0ABQ6YVX9_9ENTE</name>
<proteinExistence type="predicted"/>
<gene>
    <name evidence="3" type="ORF">BAU17_05775</name>
</gene>
<comment type="caution">
    <text evidence="3">The sequence shown here is derived from an EMBL/GenBank/DDBJ whole genome shotgun (WGS) entry which is preliminary data.</text>
</comment>
<evidence type="ECO:0000313" key="3">
    <source>
        <dbReference type="EMBL" id="KAF1301433.1"/>
    </source>
</evidence>
<dbReference type="InterPro" id="IPR025424">
    <property type="entry name" value="YrhK_domain"/>
</dbReference>
<feature type="transmembrane region" description="Helical" evidence="1">
    <location>
        <begin position="34"/>
        <end position="57"/>
    </location>
</feature>
<keyword evidence="1" id="KW-0472">Membrane</keyword>
<sequence length="95" mass="11123">MPKIKKKTREIDKNVEEDIEIQVSRFKLYLQNRYNLISLLVDFLTGIFYVLGSIAMLTKMPDIYGTILSLLGGIFLTIRPILRIIKNVFIYKNKK</sequence>
<evidence type="ECO:0000259" key="2">
    <source>
        <dbReference type="Pfam" id="PF14145"/>
    </source>
</evidence>
<keyword evidence="1" id="KW-1133">Transmembrane helix</keyword>
<feature type="domain" description="YrhK" evidence="2">
    <location>
        <begin position="32"/>
        <end position="87"/>
    </location>
</feature>
<keyword evidence="4" id="KW-1185">Reference proteome</keyword>
<protein>
    <recommendedName>
        <fullName evidence="2">YrhK domain-containing protein</fullName>
    </recommendedName>
</protein>
<dbReference type="Pfam" id="PF14145">
    <property type="entry name" value="YrhK"/>
    <property type="match status" value="1"/>
</dbReference>
<dbReference type="Proteomes" id="UP000782705">
    <property type="component" value="Unassembled WGS sequence"/>
</dbReference>
<organism evidence="3 4">
    <name type="scientific">Candidatus Enterococcus willemsii</name>
    <dbReference type="NCBI Taxonomy" id="1857215"/>
    <lineage>
        <taxon>Bacteria</taxon>
        <taxon>Bacillati</taxon>
        <taxon>Bacillota</taxon>
        <taxon>Bacilli</taxon>
        <taxon>Lactobacillales</taxon>
        <taxon>Enterococcaceae</taxon>
        <taxon>Enterococcus</taxon>
    </lineage>
</organism>
<evidence type="ECO:0000256" key="1">
    <source>
        <dbReference type="SAM" id="Phobius"/>
    </source>
</evidence>
<keyword evidence="1" id="KW-0812">Transmembrane</keyword>
<feature type="transmembrane region" description="Helical" evidence="1">
    <location>
        <begin position="63"/>
        <end position="85"/>
    </location>
</feature>
<dbReference type="EMBL" id="MAEL01000057">
    <property type="protein sequence ID" value="KAF1301433.1"/>
    <property type="molecule type" value="Genomic_DNA"/>
</dbReference>
<dbReference type="RefSeq" id="WP_161903213.1">
    <property type="nucleotide sequence ID" value="NZ_MAEL01000057.1"/>
</dbReference>
<evidence type="ECO:0000313" key="4">
    <source>
        <dbReference type="Proteomes" id="UP000782705"/>
    </source>
</evidence>
<accession>A0ABQ6YVX9</accession>